<proteinExistence type="predicted"/>
<dbReference type="Proteomes" id="UP001210211">
    <property type="component" value="Unassembled WGS sequence"/>
</dbReference>
<gene>
    <name evidence="2" type="ORF">LUZ61_020838</name>
</gene>
<comment type="caution">
    <text evidence="2">The sequence shown here is derived from an EMBL/GenBank/DDBJ whole genome shotgun (WGS) entry which is preliminary data.</text>
</comment>
<keyword evidence="3" id="KW-1185">Reference proteome</keyword>
<evidence type="ECO:0000313" key="2">
    <source>
        <dbReference type="EMBL" id="KAJ3691674.1"/>
    </source>
</evidence>
<dbReference type="EMBL" id="JAMRDG010000002">
    <property type="protein sequence ID" value="KAJ3691674.1"/>
    <property type="molecule type" value="Genomic_DNA"/>
</dbReference>
<accession>A0AAD5ZDW3</accession>
<organism evidence="2 3">
    <name type="scientific">Rhynchospora tenuis</name>
    <dbReference type="NCBI Taxonomy" id="198213"/>
    <lineage>
        <taxon>Eukaryota</taxon>
        <taxon>Viridiplantae</taxon>
        <taxon>Streptophyta</taxon>
        <taxon>Embryophyta</taxon>
        <taxon>Tracheophyta</taxon>
        <taxon>Spermatophyta</taxon>
        <taxon>Magnoliopsida</taxon>
        <taxon>Liliopsida</taxon>
        <taxon>Poales</taxon>
        <taxon>Cyperaceae</taxon>
        <taxon>Cyperoideae</taxon>
        <taxon>Rhynchosporeae</taxon>
        <taxon>Rhynchospora</taxon>
    </lineage>
</organism>
<name>A0AAD5ZDW3_9POAL</name>
<reference evidence="2 3" key="1">
    <citation type="journal article" date="2022" name="Cell">
        <title>Repeat-based holocentromeres influence genome architecture and karyotype evolution.</title>
        <authorList>
            <person name="Hofstatter P.G."/>
            <person name="Thangavel G."/>
            <person name="Lux T."/>
            <person name="Neumann P."/>
            <person name="Vondrak T."/>
            <person name="Novak P."/>
            <person name="Zhang M."/>
            <person name="Costa L."/>
            <person name="Castellani M."/>
            <person name="Scott A."/>
            <person name="Toegelov H."/>
            <person name="Fuchs J."/>
            <person name="Mata-Sucre Y."/>
            <person name="Dias Y."/>
            <person name="Vanzela A.L.L."/>
            <person name="Huettel B."/>
            <person name="Almeida C.C.S."/>
            <person name="Simkova H."/>
            <person name="Souza G."/>
            <person name="Pedrosa-Harand A."/>
            <person name="Macas J."/>
            <person name="Mayer K.F.X."/>
            <person name="Houben A."/>
            <person name="Marques A."/>
        </authorList>
    </citation>
    <scope>NUCLEOTIDE SEQUENCE [LARGE SCALE GENOMIC DNA]</scope>
    <source>
        <strain evidence="2">RhyTen1mFocal</strain>
    </source>
</reference>
<dbReference type="AlphaFoldDB" id="A0AAD5ZDW3"/>
<protein>
    <recommendedName>
        <fullName evidence="1">Myb/SANT-like domain-containing protein</fullName>
    </recommendedName>
</protein>
<evidence type="ECO:0000259" key="1">
    <source>
        <dbReference type="Pfam" id="PF12776"/>
    </source>
</evidence>
<evidence type="ECO:0000313" key="3">
    <source>
        <dbReference type="Proteomes" id="UP001210211"/>
    </source>
</evidence>
<dbReference type="InterPro" id="IPR024752">
    <property type="entry name" value="Myb/SANT-like_dom"/>
</dbReference>
<sequence>MQTQVQMLLVGVGESLVWTHMMDEALVDAFVHQHELKNRNGGTFTSHAYDQIVKELKEAFPDKPIDKEKVKNRMKYIKRGFGTCYDLFRNISGFGWNAETHMIEADSGDHPEAADWKNKPILHYNKLKRLYGKDRANGDISESPEEMMQRLAQEDNQVEGDVISEIDRLISRNEAALGDLENDNVNSREGRKTHKATKEEIQAEILKGIQGVGEYIMKSTEAIVKAHNSQLAVPATEIWDAVLALNLDSNMEMSAYSFLIKNSVEVLRRMAAKGKKAYLCNRLKFY</sequence>
<dbReference type="PANTHER" id="PTHR46929:SF13">
    <property type="entry name" value="MYB_SANT-LIKE DNA-BINDING DOMAIN PROTEIN"/>
    <property type="match status" value="1"/>
</dbReference>
<feature type="domain" description="Myb/SANT-like" evidence="1">
    <location>
        <begin position="18"/>
        <end position="107"/>
    </location>
</feature>
<dbReference type="PANTHER" id="PTHR46929">
    <property type="entry name" value="EXPRESSED PROTEIN"/>
    <property type="match status" value="1"/>
</dbReference>
<dbReference type="Pfam" id="PF12776">
    <property type="entry name" value="Myb_DNA-bind_3"/>
    <property type="match status" value="1"/>
</dbReference>